<dbReference type="SUPFAM" id="SSF51316">
    <property type="entry name" value="Mss4-like"/>
    <property type="match status" value="1"/>
</dbReference>
<dbReference type="PROSITE" id="PS51891">
    <property type="entry name" value="CENP_V_GFA"/>
    <property type="match status" value="1"/>
</dbReference>
<evidence type="ECO:0000259" key="5">
    <source>
        <dbReference type="PROSITE" id="PS51891"/>
    </source>
</evidence>
<proteinExistence type="inferred from homology"/>
<keyword evidence="4" id="KW-0456">Lyase</keyword>
<sequence>MNLSGRCLCGQVTIELTEVHPQVTACHCSMCQKFHGGPFLALAACSRDQITFTGESLIQRYNSSNWAQRGLCRQCGSSLFYYAQETAEFFFATGLFQELTEAVFTEEIYTKDQPLFYHFAERTRRWPELPSS</sequence>
<dbReference type="AlphaFoldDB" id="A0A376H3N3"/>
<dbReference type="RefSeq" id="WP_060813253.1">
    <property type="nucleotide sequence ID" value="NZ_JABMDB010000005.1"/>
</dbReference>
<dbReference type="GO" id="GO:0046872">
    <property type="term" value="F:metal ion binding"/>
    <property type="evidence" value="ECO:0007669"/>
    <property type="project" value="UniProtKB-KW"/>
</dbReference>
<dbReference type="Proteomes" id="UP000254807">
    <property type="component" value="Unassembled WGS sequence"/>
</dbReference>
<dbReference type="GO" id="GO:0016846">
    <property type="term" value="F:carbon-sulfur lyase activity"/>
    <property type="evidence" value="ECO:0007669"/>
    <property type="project" value="InterPro"/>
</dbReference>
<dbReference type="PANTHER" id="PTHR33337">
    <property type="entry name" value="GFA DOMAIN-CONTAINING PROTEIN"/>
    <property type="match status" value="1"/>
</dbReference>
<keyword evidence="2" id="KW-0479">Metal-binding</keyword>
<keyword evidence="3" id="KW-0862">Zinc</keyword>
<feature type="domain" description="CENP-V/GFA" evidence="5">
    <location>
        <begin position="3"/>
        <end position="110"/>
    </location>
</feature>
<dbReference type="InterPro" id="IPR006913">
    <property type="entry name" value="CENP-V/GFA"/>
</dbReference>
<accession>A0A376H3N3</accession>
<evidence type="ECO:0000256" key="2">
    <source>
        <dbReference type="ARBA" id="ARBA00022723"/>
    </source>
</evidence>
<dbReference type="InterPro" id="IPR011057">
    <property type="entry name" value="Mss4-like_sf"/>
</dbReference>
<protein>
    <submittedName>
        <fullName evidence="6">Glutathione-dependent formaldehyde-activating enzyme</fullName>
    </submittedName>
</protein>
<evidence type="ECO:0000313" key="6">
    <source>
        <dbReference type="EMBL" id="STD84532.1"/>
    </source>
</evidence>
<evidence type="ECO:0000256" key="4">
    <source>
        <dbReference type="ARBA" id="ARBA00023239"/>
    </source>
</evidence>
<dbReference type="Pfam" id="PF04828">
    <property type="entry name" value="GFA"/>
    <property type="match status" value="1"/>
</dbReference>
<gene>
    <name evidence="6" type="ORF">NCTC12360_03073</name>
</gene>
<evidence type="ECO:0000256" key="1">
    <source>
        <dbReference type="ARBA" id="ARBA00005495"/>
    </source>
</evidence>
<dbReference type="Gene3D" id="3.90.1590.10">
    <property type="entry name" value="glutathione-dependent formaldehyde- activating enzyme (gfa)"/>
    <property type="match status" value="1"/>
</dbReference>
<name>A0A376H3N3_ENTGA</name>
<dbReference type="OrthoDB" id="4188830at2"/>
<dbReference type="EMBL" id="UFYW01000001">
    <property type="protein sequence ID" value="STD84532.1"/>
    <property type="molecule type" value="Genomic_DNA"/>
</dbReference>
<comment type="similarity">
    <text evidence="1">Belongs to the Gfa family.</text>
</comment>
<dbReference type="PANTHER" id="PTHR33337:SF40">
    <property type="entry name" value="CENP-V_GFA DOMAIN-CONTAINING PROTEIN-RELATED"/>
    <property type="match status" value="1"/>
</dbReference>
<keyword evidence="7" id="KW-1185">Reference proteome</keyword>
<organism evidence="6 7">
    <name type="scientific">Enterococcus gallinarum</name>
    <dbReference type="NCBI Taxonomy" id="1353"/>
    <lineage>
        <taxon>Bacteria</taxon>
        <taxon>Bacillati</taxon>
        <taxon>Bacillota</taxon>
        <taxon>Bacilli</taxon>
        <taxon>Lactobacillales</taxon>
        <taxon>Enterococcaceae</taxon>
        <taxon>Enterococcus</taxon>
    </lineage>
</organism>
<reference evidence="6 7" key="1">
    <citation type="submission" date="2018-06" db="EMBL/GenBank/DDBJ databases">
        <authorList>
            <consortium name="Pathogen Informatics"/>
            <person name="Doyle S."/>
        </authorList>
    </citation>
    <scope>NUCLEOTIDE SEQUENCE [LARGE SCALE GENOMIC DNA]</scope>
    <source>
        <strain evidence="6 7">NCTC12360</strain>
    </source>
</reference>
<evidence type="ECO:0000313" key="7">
    <source>
        <dbReference type="Proteomes" id="UP000254807"/>
    </source>
</evidence>
<evidence type="ECO:0000256" key="3">
    <source>
        <dbReference type="ARBA" id="ARBA00022833"/>
    </source>
</evidence>